<keyword evidence="3" id="KW-1185">Reference proteome</keyword>
<dbReference type="KEGG" id="egl:EGR_03625"/>
<accession>W6UK81</accession>
<dbReference type="CTD" id="36339340"/>
<evidence type="ECO:0000256" key="1">
    <source>
        <dbReference type="SAM" id="MobiDB-lite"/>
    </source>
</evidence>
<name>W6UK81_ECHGR</name>
<dbReference type="GeneID" id="36339340"/>
<comment type="caution">
    <text evidence="2">The sequence shown here is derived from an EMBL/GenBank/DDBJ whole genome shotgun (WGS) entry which is preliminary data.</text>
</comment>
<organism evidence="2 3">
    <name type="scientific">Echinococcus granulosus</name>
    <name type="common">Hydatid tapeworm</name>
    <dbReference type="NCBI Taxonomy" id="6210"/>
    <lineage>
        <taxon>Eukaryota</taxon>
        <taxon>Metazoa</taxon>
        <taxon>Spiralia</taxon>
        <taxon>Lophotrochozoa</taxon>
        <taxon>Platyhelminthes</taxon>
        <taxon>Cestoda</taxon>
        <taxon>Eucestoda</taxon>
        <taxon>Cyclophyllidea</taxon>
        <taxon>Taeniidae</taxon>
        <taxon>Echinococcus</taxon>
        <taxon>Echinococcus granulosus group</taxon>
    </lineage>
</organism>
<dbReference type="EMBL" id="APAU02000019">
    <property type="protein sequence ID" value="EUB61561.1"/>
    <property type="molecule type" value="Genomic_DNA"/>
</dbReference>
<protein>
    <submittedName>
        <fullName evidence="2">Uncharacterized protein</fullName>
    </submittedName>
</protein>
<dbReference type="AlphaFoldDB" id="W6UK81"/>
<dbReference type="Proteomes" id="UP000019149">
    <property type="component" value="Unassembled WGS sequence"/>
</dbReference>
<reference evidence="2 3" key="1">
    <citation type="journal article" date="2013" name="Nat. Genet.">
        <title>The genome of the hydatid tapeworm Echinococcus granulosus.</title>
        <authorList>
            <person name="Zheng H."/>
            <person name="Zhang W."/>
            <person name="Zhang L."/>
            <person name="Zhang Z."/>
            <person name="Li J."/>
            <person name="Lu G."/>
            <person name="Zhu Y."/>
            <person name="Wang Y."/>
            <person name="Huang Y."/>
            <person name="Liu J."/>
            <person name="Kang H."/>
            <person name="Chen J."/>
            <person name="Wang L."/>
            <person name="Chen A."/>
            <person name="Yu S."/>
            <person name="Gao Z."/>
            <person name="Jin L."/>
            <person name="Gu W."/>
            <person name="Wang Z."/>
            <person name="Zhao L."/>
            <person name="Shi B."/>
            <person name="Wen H."/>
            <person name="Lin R."/>
            <person name="Jones M.K."/>
            <person name="Brejova B."/>
            <person name="Vinar T."/>
            <person name="Zhao G."/>
            <person name="McManus D.P."/>
            <person name="Chen Z."/>
            <person name="Zhou Y."/>
            <person name="Wang S."/>
        </authorList>
    </citation>
    <scope>NUCLEOTIDE SEQUENCE [LARGE SCALE GENOMIC DNA]</scope>
</reference>
<dbReference type="RefSeq" id="XP_024352757.1">
    <property type="nucleotide sequence ID" value="XM_024492874.1"/>
</dbReference>
<sequence>MSLIFSSPDTAFLTVNPIEYAKMVLSSITALSPTYIKMRKKLMVRVMFPENSQVVNNRDETDAHSGGVNMGDDVSSE</sequence>
<evidence type="ECO:0000313" key="3">
    <source>
        <dbReference type="Proteomes" id="UP000019149"/>
    </source>
</evidence>
<feature type="region of interest" description="Disordered" evidence="1">
    <location>
        <begin position="55"/>
        <end position="77"/>
    </location>
</feature>
<evidence type="ECO:0000313" key="2">
    <source>
        <dbReference type="EMBL" id="EUB61561.1"/>
    </source>
</evidence>
<gene>
    <name evidence="2" type="ORF">EGR_03625</name>
</gene>
<proteinExistence type="predicted"/>